<evidence type="ECO:0000313" key="4">
    <source>
        <dbReference type="EMBL" id="CAB96840.1"/>
    </source>
</evidence>
<dbReference type="EMBL" id="AL365234">
    <property type="protein sequence ID" value="CAB96840.1"/>
    <property type="molecule type" value="Genomic_DNA"/>
</dbReference>
<accession>Q9LEV4</accession>
<dbReference type="PANTHER" id="PTHR31286:SF99">
    <property type="entry name" value="DUF4283 DOMAIN-CONTAINING PROTEIN"/>
    <property type="match status" value="1"/>
</dbReference>
<dbReference type="Pfam" id="PF14111">
    <property type="entry name" value="DUF4283"/>
    <property type="match status" value="1"/>
</dbReference>
<dbReference type="InterPro" id="IPR040256">
    <property type="entry name" value="At4g02000-like"/>
</dbReference>
<dbReference type="IntAct" id="Q9LEV4">
    <property type="interactions" value="1"/>
</dbReference>
<dbReference type="EMBL" id="BT010519">
    <property type="protein sequence ID" value="AAQ65142.1"/>
    <property type="molecule type" value="mRNA"/>
</dbReference>
<reference evidence="3" key="5">
    <citation type="submission" date="2004-09" db="EMBL/GenBank/DDBJ databases">
        <title>Large-scale analysis of RIKEN Arabidopsis full-length (RAFL) cDNAs.</title>
        <authorList>
            <person name="Totoki Y."/>
            <person name="Seki M."/>
            <person name="Ishida J."/>
            <person name="Nakajima M."/>
            <person name="Enju A."/>
            <person name="Kamiya A."/>
            <person name="Narusaka M."/>
            <person name="Shin-i T."/>
            <person name="Nakagawa M."/>
            <person name="Sakamoto N."/>
            <person name="Oishi K."/>
            <person name="Kohara Y."/>
            <person name="Kobayashi M."/>
            <person name="Toyoda A."/>
            <person name="Sakaki Y."/>
            <person name="Sakurai T."/>
            <person name="Iida K."/>
            <person name="Akiyama K."/>
            <person name="Satou M."/>
            <person name="Toyoda T."/>
            <person name="Konagaya A."/>
            <person name="Carninci P."/>
            <person name="Kawai J."/>
            <person name="Hayashizaki Y."/>
            <person name="Shinozaki K."/>
        </authorList>
    </citation>
    <scope>NUCLEOTIDE SEQUENCE</scope>
</reference>
<dbReference type="ExpressionAtlas" id="Q9LEV4">
    <property type="expression patterns" value="differential"/>
</dbReference>
<evidence type="ECO:0000259" key="1">
    <source>
        <dbReference type="Pfam" id="PF14111"/>
    </source>
</evidence>
<dbReference type="InterPro" id="IPR025558">
    <property type="entry name" value="DUF4283"/>
</dbReference>
<name>Q9LEV4_ARATH</name>
<organism evidence="4">
    <name type="scientific">Arabidopsis thaliana</name>
    <name type="common">Mouse-ear cress</name>
    <dbReference type="NCBI Taxonomy" id="3702"/>
    <lineage>
        <taxon>Eukaryota</taxon>
        <taxon>Viridiplantae</taxon>
        <taxon>Streptophyta</taxon>
        <taxon>Embryophyta</taxon>
        <taxon>Tracheophyta</taxon>
        <taxon>Spermatophyta</taxon>
        <taxon>Magnoliopsida</taxon>
        <taxon>eudicotyledons</taxon>
        <taxon>Gunneridae</taxon>
        <taxon>Pentapetalae</taxon>
        <taxon>rosids</taxon>
        <taxon>malvids</taxon>
        <taxon>Brassicales</taxon>
        <taxon>Brassicaceae</taxon>
        <taxon>Camelineae</taxon>
        <taxon>Arabidopsis</taxon>
    </lineage>
</organism>
<dbReference type="PIR" id="T50794">
    <property type="entry name" value="T50794"/>
</dbReference>
<dbReference type="AlphaFoldDB" id="Q9LEV4"/>
<gene>
    <name evidence="4" type="primary">T30N20_120</name>
</gene>
<proteinExistence type="evidence at transcript level"/>
<evidence type="ECO:0000313" key="2">
    <source>
        <dbReference type="EMBL" id="AAQ65142.1"/>
    </source>
</evidence>
<feature type="domain" description="DUF4283" evidence="1">
    <location>
        <begin position="90"/>
        <end position="172"/>
    </location>
</feature>
<dbReference type="PANTHER" id="PTHR31286">
    <property type="entry name" value="GLYCINE-RICH CELL WALL STRUCTURAL PROTEIN 1.8-LIKE"/>
    <property type="match status" value="1"/>
</dbReference>
<sequence length="181" mass="19864">MGDAAGGLRSETQDVTMTDLGEKGHSPGDPPDAPGSWVKKVVGGHLGGILNPNDILDDEFVSEQMTLEFPDGEDGEPVITIGSEVLAAMNGLLKNSLIVKVPGRNMTISALSRKLREMWKPRGAMSVVDLPRKFFMIRFEAEEEYMAALTGGPWRAFDRYLMVQAWSPEFDPLRDDIVTTP</sequence>
<reference key="1">
    <citation type="journal article" date="2000" name="Nature">
        <title>Sequence and analysis of chromosome 5 of the plant Arabidopsis thaliana.</title>
        <authorList>
            <consortium name="Kazusa DNA Research Institute"/>
            <consortium name="Cold Spring Harbor and Washington University in St Louis Sequencing Consortium"/>
            <consortium name="European Union Arabidopsis Genome Sequencing Consortium"/>
            <person name="Tabata S."/>
            <person name="Kaneko T."/>
            <person name="Nakamura Y."/>
            <person name="Kotani H."/>
            <person name="Kato T."/>
            <person name="Asamizu E."/>
            <person name="Miyajima N."/>
            <person name="Sasamoto S."/>
            <person name="Kimura T."/>
            <person name="Hosouchi T."/>
            <person name="Kawashima K."/>
            <person name="Kohara M."/>
            <person name="Matsumoto M."/>
            <person name="Matsuno A."/>
            <person name="Muraki A."/>
            <person name="Nakayama S."/>
            <person name="Nakazaki N."/>
            <person name="Naruo K."/>
            <person name="Okumura S."/>
            <person name="Shinpo S."/>
            <person name="Takeuchi C."/>
            <person name="Wada T."/>
            <person name="Watanabe A."/>
            <person name="Yamada M."/>
            <person name="Yasuda M."/>
            <person name="Sato S."/>
            <person name="de la Bastide M."/>
            <person name="Huang E."/>
            <person name="Spiegel L."/>
            <person name="Gnoj L."/>
            <person name="O'Shaughnessy A."/>
            <person name="Preston R."/>
            <person name="Habermann K."/>
            <person name="Murray J."/>
            <person name="Johnson D."/>
            <person name="Rohlfing T."/>
            <person name="Nelson J."/>
            <person name="Stoneking T."/>
            <person name="Pepin K."/>
            <person name="Spieth J."/>
            <person name="Sekhon M."/>
            <person name="Armstrong J."/>
            <person name="Becker M."/>
            <person name="Belter E."/>
            <person name="Cordum H."/>
            <person name="Cordes M."/>
            <person name="Courtney L."/>
            <person name="Courtney W."/>
            <person name="Dante M."/>
            <person name="Du H."/>
            <person name="Edwards J."/>
            <person name="Fryman J."/>
            <person name="Haakensen B."/>
            <person name="Lamar E."/>
            <person name="Latreille P."/>
            <person name="Leonard S."/>
            <person name="Meyer R."/>
            <person name="Mulvaney E."/>
            <person name="Ozersky P."/>
            <person name="Riley A."/>
            <person name="Strowmatt C."/>
            <person name="Wagner-McPherson C."/>
            <person name="Wollam A."/>
            <person name="Yoakum M."/>
            <person name="Bell M."/>
            <person name="Dedhia N."/>
            <person name="Parnell L."/>
            <person name="Shah R."/>
            <person name="Rodriguez M."/>
            <person name="See L.H."/>
            <person name="Vil D."/>
            <person name="Baker J."/>
            <person name="Kirchoff K."/>
            <person name="Toth K."/>
            <person name="King L."/>
            <person name="Bahret A."/>
            <person name="Miller B."/>
            <person name="Marra M."/>
            <person name="Martienssen R."/>
            <person name="McCombie W.R."/>
            <person name="Wilson R.K."/>
            <person name="Murphy G."/>
            <person name="Bancroft I."/>
            <person name="Volckaert G."/>
            <person name="Wambutt R."/>
            <person name="Dusterhoft A."/>
            <person name="Stiekema W."/>
            <person name="Pohl T."/>
            <person name="Entian K.D."/>
            <person name="Terryn N."/>
            <person name="Hartley N."/>
            <person name="Bent E."/>
            <person name="Johnson S."/>
            <person name="Langham S.A."/>
            <person name="McCullagh B."/>
            <person name="Robben J."/>
            <person name="Grymonprez B."/>
            <person name="Zimmermann W."/>
            <person name="Ramsperger U."/>
            <person name="Wedler H."/>
            <person name="Balke K."/>
            <person name="Wedler E."/>
            <person name="Peters S."/>
            <person name="van Staveren M."/>
            <person name="Dirkse W."/>
            <person name="Mooijman P."/>
            <person name="Lankhorst R.K."/>
            <person name="Weitzenegger T."/>
            <person name="Bothe G."/>
            <person name="Rose M."/>
            <person name="Hauf J."/>
            <person name="Berneiser S."/>
            <person name="Hempel S."/>
            <person name="Feldpausch M."/>
            <person name="Lamberth S."/>
            <person name="Villarroel R."/>
            <person name="Gielen J."/>
            <person name="Ardiles W."/>
            <person name="Bents O."/>
            <person name="Lemcke K."/>
            <person name="Kolesov G."/>
            <person name="Mayer K."/>
            <person name="Rudd S."/>
            <person name="Schoof H."/>
            <person name="Schueller C."/>
            <person name="Zaccaria P."/>
            <person name="Mewes H.W."/>
            <person name="Bevan M."/>
            <person name="Fransz P."/>
        </authorList>
    </citation>
    <scope>NUCLEOTIDE SEQUENCE [LARGE SCALE GENOMIC DNA]</scope>
    <source>
        <strain>cv. Columbia</strain>
    </source>
</reference>
<dbReference type="EMBL" id="AK176190">
    <property type="protein sequence ID" value="BAD43953.1"/>
    <property type="molecule type" value="mRNA"/>
</dbReference>
<evidence type="ECO:0000313" key="3">
    <source>
        <dbReference type="EMBL" id="BAD43953.1"/>
    </source>
</evidence>
<reference evidence="2" key="4">
    <citation type="submission" date="2003-08" db="EMBL/GenBank/DDBJ databases">
        <title>Arabidopsis ORF clones.</title>
        <authorList>
            <person name="Cheuk R."/>
            <person name="Chen H."/>
            <person name="Kim C.J."/>
            <person name="Shinn P."/>
            <person name="Bowser L."/>
            <person name="Carninci P."/>
            <person name="Dale J.M."/>
            <person name="Hayashizaki Y."/>
            <person name="Ishida J."/>
            <person name="Jones T."/>
            <person name="Kamiya A."/>
            <person name="Karlin-Neumann G."/>
            <person name="Kawai J."/>
            <person name="Lam B."/>
            <person name="Lin J."/>
            <person name="Miranda M."/>
            <person name="Narusaka M."/>
            <person name="Nguyen M."/>
            <person name="Onodera C.S."/>
            <person name="Palm C.J."/>
            <person name="Quach H.L."/>
            <person name="Sakurai T."/>
            <person name="Satou M."/>
            <person name="Seki M."/>
            <person name="Southwick A."/>
            <person name="Toriumi M."/>
            <person name="Wong C."/>
            <person name="Wu H.C."/>
            <person name="Yamada K."/>
            <person name="Yu G."/>
            <person name="Shinozaki K."/>
            <person name="Davis R.W."/>
            <person name="Theologis A."/>
            <person name="Ecker J.R."/>
        </authorList>
    </citation>
    <scope>NUCLEOTIDE SEQUENCE</scope>
</reference>
<reference evidence="4" key="2">
    <citation type="submission" date="2000-07" db="EMBL/GenBank/DDBJ databases">
        <authorList>
            <person name="EU Arabidopsis sequencing project"/>
        </authorList>
    </citation>
    <scope>NUCLEOTIDE SEQUENCE</scope>
</reference>
<reference evidence="4" key="3">
    <citation type="submission" date="2000-07" db="EMBL/GenBank/DDBJ databases">
        <authorList>
            <person name="Bevan M."/>
            <person name="Peters S.A."/>
            <person name="van Staveren M."/>
            <person name="Dirkse W."/>
            <person name="Stiekema W."/>
            <person name="Bancroft I."/>
            <person name="Mewes H.W."/>
            <person name="Rudd S."/>
            <person name="Lemcke K."/>
            <person name="Mayer K.F.X."/>
        </authorList>
    </citation>
    <scope>NUCLEOTIDE SEQUENCE</scope>
</reference>
<protein>
    <submittedName>
        <fullName evidence="2">At5g10850</fullName>
    </submittedName>
</protein>